<evidence type="ECO:0000256" key="6">
    <source>
        <dbReference type="HAMAP-Rule" id="MF_01345"/>
    </source>
</evidence>
<dbReference type="InterPro" id="IPR012340">
    <property type="entry name" value="NA-bd_OB-fold"/>
</dbReference>
<gene>
    <name evidence="6" type="primary">rpsQ</name>
    <name evidence="8" type="ORF">D0T92_10870</name>
</gene>
<dbReference type="GO" id="GO:0022627">
    <property type="term" value="C:cytosolic small ribosomal subunit"/>
    <property type="evidence" value="ECO:0007669"/>
    <property type="project" value="UniProtKB-UniRule"/>
</dbReference>
<dbReference type="PANTHER" id="PTHR10744">
    <property type="entry name" value="40S RIBOSOMAL PROTEIN S11 FAMILY MEMBER"/>
    <property type="match status" value="1"/>
</dbReference>
<evidence type="ECO:0000256" key="1">
    <source>
        <dbReference type="ARBA" id="ARBA00010254"/>
    </source>
</evidence>
<name>A0A5J6PWC4_9NEIS</name>
<comment type="similarity">
    <text evidence="1 6 7">Belongs to the universal ribosomal protein uS17 family.</text>
</comment>
<dbReference type="SUPFAM" id="SSF50249">
    <property type="entry name" value="Nucleic acid-binding proteins"/>
    <property type="match status" value="1"/>
</dbReference>
<dbReference type="PROSITE" id="PS00056">
    <property type="entry name" value="RIBOSOMAL_S17"/>
    <property type="match status" value="1"/>
</dbReference>
<evidence type="ECO:0000313" key="9">
    <source>
        <dbReference type="Proteomes" id="UP000325713"/>
    </source>
</evidence>
<sequence>MSEVKNIRTLQGKVISDKMDKTVTVLVERKVKHPLYGKIIRRSSKIHAHDEQNQYGIGDIVVIAETRPLSKTKSWIVKDLVEKARAV</sequence>
<dbReference type="InterPro" id="IPR019979">
    <property type="entry name" value="Ribosomal_uS17_CS"/>
</dbReference>
<keyword evidence="4 6" id="KW-0689">Ribosomal protein</keyword>
<evidence type="ECO:0000256" key="4">
    <source>
        <dbReference type="ARBA" id="ARBA00022980"/>
    </source>
</evidence>
<dbReference type="EMBL" id="CP031700">
    <property type="protein sequence ID" value="QEY26981.1"/>
    <property type="molecule type" value="Genomic_DNA"/>
</dbReference>
<accession>A0A5J6PWC4</accession>
<dbReference type="InterPro" id="IPR000266">
    <property type="entry name" value="Ribosomal_uS17"/>
</dbReference>
<dbReference type="RefSeq" id="WP_151052774.1">
    <property type="nucleotide sequence ID" value="NZ_CP031700.1"/>
</dbReference>
<dbReference type="HAMAP" id="MF_01345_B">
    <property type="entry name" value="Ribosomal_uS17_B"/>
    <property type="match status" value="1"/>
</dbReference>
<dbReference type="NCBIfam" id="NF004123">
    <property type="entry name" value="PRK05610.1"/>
    <property type="match status" value="1"/>
</dbReference>
<protein>
    <recommendedName>
        <fullName evidence="6">Small ribosomal subunit protein uS17</fullName>
    </recommendedName>
</protein>
<dbReference type="AlphaFoldDB" id="A0A5J6PWC4"/>
<reference evidence="8 9" key="1">
    <citation type="submission" date="2018-08" db="EMBL/GenBank/DDBJ databases">
        <title>Neisseria zalophi ATCC BAA-2455 complete genome.</title>
        <authorList>
            <person name="Veseli I.A."/>
            <person name="Buttler R."/>
            <person name="Mascarenhas dos Santos A.C."/>
            <person name="Pombert J.-F."/>
        </authorList>
    </citation>
    <scope>NUCLEOTIDE SEQUENCE [LARGE SCALE GENOMIC DNA]</scope>
    <source>
        <strain evidence="8 9">ATCC BAA-2455</strain>
    </source>
</reference>
<dbReference type="GO" id="GO:0006412">
    <property type="term" value="P:translation"/>
    <property type="evidence" value="ECO:0007669"/>
    <property type="project" value="UniProtKB-UniRule"/>
</dbReference>
<evidence type="ECO:0000256" key="7">
    <source>
        <dbReference type="RuleBase" id="RU003872"/>
    </source>
</evidence>
<dbReference type="GO" id="GO:0003735">
    <property type="term" value="F:structural constituent of ribosome"/>
    <property type="evidence" value="ECO:0007669"/>
    <property type="project" value="UniProtKB-UniRule"/>
</dbReference>
<keyword evidence="3 6" id="KW-0694">RNA-binding</keyword>
<dbReference type="KEGG" id="nzl:D0T92_10870"/>
<dbReference type="CDD" id="cd00364">
    <property type="entry name" value="Ribosomal_uS17"/>
    <property type="match status" value="1"/>
</dbReference>
<keyword evidence="9" id="KW-1185">Reference proteome</keyword>
<dbReference type="GO" id="GO:0019843">
    <property type="term" value="F:rRNA binding"/>
    <property type="evidence" value="ECO:0007669"/>
    <property type="project" value="UniProtKB-UniRule"/>
</dbReference>
<dbReference type="OrthoDB" id="9811714at2"/>
<organism evidence="8 9">
    <name type="scientific">Neisseria zalophi</name>
    <dbReference type="NCBI Taxonomy" id="640030"/>
    <lineage>
        <taxon>Bacteria</taxon>
        <taxon>Pseudomonadati</taxon>
        <taxon>Pseudomonadota</taxon>
        <taxon>Betaproteobacteria</taxon>
        <taxon>Neisseriales</taxon>
        <taxon>Neisseriaceae</taxon>
        <taxon>Neisseria</taxon>
    </lineage>
</organism>
<dbReference type="Pfam" id="PF00366">
    <property type="entry name" value="Ribosomal_S17"/>
    <property type="match status" value="1"/>
</dbReference>
<evidence type="ECO:0000256" key="2">
    <source>
        <dbReference type="ARBA" id="ARBA00022730"/>
    </source>
</evidence>
<dbReference type="PANTHER" id="PTHR10744:SF1">
    <property type="entry name" value="SMALL RIBOSOMAL SUBUNIT PROTEIN US17M"/>
    <property type="match status" value="1"/>
</dbReference>
<evidence type="ECO:0000256" key="5">
    <source>
        <dbReference type="ARBA" id="ARBA00023274"/>
    </source>
</evidence>
<proteinExistence type="inferred from homology"/>
<keyword evidence="5 6" id="KW-0687">Ribonucleoprotein</keyword>
<dbReference type="Gene3D" id="2.40.50.140">
    <property type="entry name" value="Nucleic acid-binding proteins"/>
    <property type="match status" value="1"/>
</dbReference>
<comment type="subunit">
    <text evidence="6">Part of the 30S ribosomal subunit.</text>
</comment>
<comment type="function">
    <text evidence="6">One of the primary rRNA binding proteins, it binds specifically to the 5'-end of 16S ribosomal RNA.</text>
</comment>
<dbReference type="PRINTS" id="PR00973">
    <property type="entry name" value="RIBOSOMALS17"/>
</dbReference>
<evidence type="ECO:0000313" key="8">
    <source>
        <dbReference type="EMBL" id="QEY26981.1"/>
    </source>
</evidence>
<dbReference type="InterPro" id="IPR019984">
    <property type="entry name" value="Ribosomal_uS17_bact/chlr"/>
</dbReference>
<keyword evidence="2 6" id="KW-0699">rRNA-binding</keyword>
<dbReference type="NCBIfam" id="TIGR03635">
    <property type="entry name" value="uS17_bact"/>
    <property type="match status" value="1"/>
</dbReference>
<dbReference type="Proteomes" id="UP000325713">
    <property type="component" value="Chromosome"/>
</dbReference>
<evidence type="ECO:0000256" key="3">
    <source>
        <dbReference type="ARBA" id="ARBA00022884"/>
    </source>
</evidence>